<gene>
    <name evidence="2" type="ORF">HPP92_008001</name>
</gene>
<dbReference type="AlphaFoldDB" id="A0A835V9Y1"/>
<proteinExistence type="predicted"/>
<organism evidence="2 3">
    <name type="scientific">Vanilla planifolia</name>
    <name type="common">Vanilla</name>
    <dbReference type="NCBI Taxonomy" id="51239"/>
    <lineage>
        <taxon>Eukaryota</taxon>
        <taxon>Viridiplantae</taxon>
        <taxon>Streptophyta</taxon>
        <taxon>Embryophyta</taxon>
        <taxon>Tracheophyta</taxon>
        <taxon>Spermatophyta</taxon>
        <taxon>Magnoliopsida</taxon>
        <taxon>Liliopsida</taxon>
        <taxon>Asparagales</taxon>
        <taxon>Orchidaceae</taxon>
        <taxon>Vanilloideae</taxon>
        <taxon>Vanilleae</taxon>
        <taxon>Vanilla</taxon>
    </lineage>
</organism>
<feature type="region of interest" description="Disordered" evidence="1">
    <location>
        <begin position="47"/>
        <end position="67"/>
    </location>
</feature>
<dbReference type="OrthoDB" id="10044893at2759"/>
<feature type="compositionally biased region" description="Low complexity" evidence="1">
    <location>
        <begin position="56"/>
        <end position="67"/>
    </location>
</feature>
<sequence>MPFLCNYDNIYRSTLFVSSRAWNARELHQATLPQRESIKYHHLHEPKDFAVPPKQPSSSSSSPSFLC</sequence>
<reference evidence="2 3" key="1">
    <citation type="journal article" date="2020" name="Nat. Food">
        <title>A phased Vanilla planifolia genome enables genetic improvement of flavour and production.</title>
        <authorList>
            <person name="Hasing T."/>
            <person name="Tang H."/>
            <person name="Brym M."/>
            <person name="Khazi F."/>
            <person name="Huang T."/>
            <person name="Chambers A.H."/>
        </authorList>
    </citation>
    <scope>NUCLEOTIDE SEQUENCE [LARGE SCALE GENOMIC DNA]</scope>
    <source>
        <tissue evidence="2">Leaf</tissue>
    </source>
</reference>
<keyword evidence="3" id="KW-1185">Reference proteome</keyword>
<comment type="caution">
    <text evidence="2">The sequence shown here is derived from an EMBL/GenBank/DDBJ whole genome shotgun (WGS) entry which is preliminary data.</text>
</comment>
<evidence type="ECO:0000256" key="1">
    <source>
        <dbReference type="SAM" id="MobiDB-lite"/>
    </source>
</evidence>
<accession>A0A835V9Y1</accession>
<name>A0A835V9Y1_VANPL</name>
<dbReference type="Proteomes" id="UP000636800">
    <property type="component" value="Chromosome 3"/>
</dbReference>
<evidence type="ECO:0000313" key="2">
    <source>
        <dbReference type="EMBL" id="KAG0489190.1"/>
    </source>
</evidence>
<protein>
    <submittedName>
        <fullName evidence="2">Uncharacterized protein</fullName>
    </submittedName>
</protein>
<dbReference type="EMBL" id="JADCNL010000003">
    <property type="protein sequence ID" value="KAG0489190.1"/>
    <property type="molecule type" value="Genomic_DNA"/>
</dbReference>
<evidence type="ECO:0000313" key="3">
    <source>
        <dbReference type="Proteomes" id="UP000636800"/>
    </source>
</evidence>